<dbReference type="PROSITE" id="PS00211">
    <property type="entry name" value="ABC_TRANSPORTER_1"/>
    <property type="match status" value="1"/>
</dbReference>
<feature type="domain" description="ABC transmembrane type-1" evidence="9">
    <location>
        <begin position="26"/>
        <end position="322"/>
    </location>
</feature>
<dbReference type="Gene3D" id="3.40.50.300">
    <property type="entry name" value="P-loop containing nucleotide triphosphate hydrolases"/>
    <property type="match status" value="1"/>
</dbReference>
<dbReference type="InterPro" id="IPR039421">
    <property type="entry name" value="Type_1_exporter"/>
</dbReference>
<dbReference type="SUPFAM" id="SSF52540">
    <property type="entry name" value="P-loop containing nucleoside triphosphate hydrolases"/>
    <property type="match status" value="1"/>
</dbReference>
<evidence type="ECO:0000313" key="11">
    <source>
        <dbReference type="Proteomes" id="UP000307217"/>
    </source>
</evidence>
<reference evidence="10 11" key="1">
    <citation type="submission" date="2018-01" db="EMBL/GenBank/DDBJ databases">
        <authorList>
            <person name="Paulsen S."/>
            <person name="Gram L.K."/>
        </authorList>
    </citation>
    <scope>NUCLEOTIDE SEQUENCE [LARGE SCALE GENOMIC DNA]</scope>
    <source>
        <strain evidence="10 11">S3790</strain>
    </source>
</reference>
<dbReference type="PROSITE" id="PS50929">
    <property type="entry name" value="ABC_TM1F"/>
    <property type="match status" value="1"/>
</dbReference>
<gene>
    <name evidence="10" type="ORF">CWC19_03910</name>
</gene>
<proteinExistence type="predicted"/>
<dbReference type="SMART" id="SM00382">
    <property type="entry name" value="AAA"/>
    <property type="match status" value="1"/>
</dbReference>
<dbReference type="Proteomes" id="UP000307217">
    <property type="component" value="Unassembled WGS sequence"/>
</dbReference>
<feature type="transmembrane region" description="Helical" evidence="7">
    <location>
        <begin position="181"/>
        <end position="198"/>
    </location>
</feature>
<name>A0A5S3VCD7_9GAMM</name>
<protein>
    <submittedName>
        <fullName evidence="10">ABC transporter ATP-binding protein</fullName>
    </submittedName>
</protein>
<dbReference type="InterPro" id="IPR027417">
    <property type="entry name" value="P-loop_NTPase"/>
</dbReference>
<evidence type="ECO:0000256" key="5">
    <source>
        <dbReference type="ARBA" id="ARBA00022989"/>
    </source>
</evidence>
<dbReference type="GO" id="GO:0005524">
    <property type="term" value="F:ATP binding"/>
    <property type="evidence" value="ECO:0007669"/>
    <property type="project" value="UniProtKB-KW"/>
</dbReference>
<keyword evidence="6 7" id="KW-0472">Membrane</keyword>
<evidence type="ECO:0000256" key="2">
    <source>
        <dbReference type="ARBA" id="ARBA00022692"/>
    </source>
</evidence>
<sequence length="593" mass="65867">MAQFLSWQDIKQQVLAHKKSLFIAHIIAFFAALISVPIPLMMPLLVDEVLLGHPGAAIDFLNQFLPVYWQEPSAYIIVVLVGVMFMRLGALVLGVLQSRQFTFIGKDISLKIRERLLNHLPEVQLKEYETQGAGAISSRCITDVETLDTFISQTLSRFLIGLLTIIGTAIVLLWIDFTLGLIILLLNPAVIYFSRQFGKRIKHLKKDENAAFEAFQASLVETLDAIAQLKAVRREGAYFSQVKEAAGDLKDYAIQSQWKTDAVSRLSFTVFLLGFEVFRAIAMLMVVFADLTVGQIFAVFGYLWFMMGPVQELLGIQYAYYGASAALQRLNQVFAFETERAAPEKTSTVFVQHSIDIRFENVNFGYHKDQSVLNDVSLDIPAGKKVAVVAVSGGGKSTLVQLLLGLYEKQSGQIYIAGTAIEDVGYHTVREHVATVLQQPILFNATVRENLTMGKEHTEAQMWQALKVAELADTIDALEEQLEAKVGRNGVRLSGGQKQRLAIARMVLADPKVVILDEATSALDIETERKVHQNLQAFLSKRTTLIIAHRLSAIQQADLIYVLDDGTVSQSGNHQALSRETGLYSTLFGRQLG</sequence>
<dbReference type="InterPro" id="IPR003593">
    <property type="entry name" value="AAA+_ATPase"/>
</dbReference>
<evidence type="ECO:0000256" key="4">
    <source>
        <dbReference type="ARBA" id="ARBA00022840"/>
    </source>
</evidence>
<dbReference type="AlphaFoldDB" id="A0A5S3VCD7"/>
<feature type="transmembrane region" description="Helical" evidence="7">
    <location>
        <begin position="74"/>
        <end position="96"/>
    </location>
</feature>
<evidence type="ECO:0000256" key="3">
    <source>
        <dbReference type="ARBA" id="ARBA00022741"/>
    </source>
</evidence>
<feature type="transmembrane region" description="Helical" evidence="7">
    <location>
        <begin position="21"/>
        <end position="42"/>
    </location>
</feature>
<dbReference type="PANTHER" id="PTHR24221">
    <property type="entry name" value="ATP-BINDING CASSETTE SUB-FAMILY B"/>
    <property type="match status" value="1"/>
</dbReference>
<dbReference type="InterPro" id="IPR011527">
    <property type="entry name" value="ABC1_TM_dom"/>
</dbReference>
<accession>A0A5S3VCD7</accession>
<evidence type="ECO:0000256" key="1">
    <source>
        <dbReference type="ARBA" id="ARBA00004651"/>
    </source>
</evidence>
<dbReference type="GO" id="GO:0016887">
    <property type="term" value="F:ATP hydrolysis activity"/>
    <property type="evidence" value="ECO:0007669"/>
    <property type="project" value="InterPro"/>
</dbReference>
<dbReference type="GO" id="GO:0140359">
    <property type="term" value="F:ABC-type transporter activity"/>
    <property type="evidence" value="ECO:0007669"/>
    <property type="project" value="InterPro"/>
</dbReference>
<organism evidence="10 11">
    <name type="scientific">Pseudoalteromonas aurantia</name>
    <dbReference type="NCBI Taxonomy" id="43654"/>
    <lineage>
        <taxon>Bacteria</taxon>
        <taxon>Pseudomonadati</taxon>
        <taxon>Pseudomonadota</taxon>
        <taxon>Gammaproteobacteria</taxon>
        <taxon>Alteromonadales</taxon>
        <taxon>Pseudoalteromonadaceae</taxon>
        <taxon>Pseudoalteromonas</taxon>
    </lineage>
</organism>
<dbReference type="Gene3D" id="1.20.1560.10">
    <property type="entry name" value="ABC transporter type 1, transmembrane domain"/>
    <property type="match status" value="1"/>
</dbReference>
<dbReference type="PANTHER" id="PTHR24221:SF233">
    <property type="entry name" value="ATP-BINDING_PERMEASE FUSION ABC TRANSPORTER-RELATED"/>
    <property type="match status" value="1"/>
</dbReference>
<dbReference type="OrthoDB" id="9806127at2"/>
<feature type="transmembrane region" description="Helical" evidence="7">
    <location>
        <begin position="281"/>
        <end position="305"/>
    </location>
</feature>
<evidence type="ECO:0000259" key="8">
    <source>
        <dbReference type="PROSITE" id="PS50893"/>
    </source>
</evidence>
<comment type="subcellular location">
    <subcellularLocation>
        <location evidence="1">Cell membrane</location>
        <topology evidence="1">Multi-pass membrane protein</topology>
    </subcellularLocation>
</comment>
<feature type="transmembrane region" description="Helical" evidence="7">
    <location>
        <begin position="158"/>
        <end position="175"/>
    </location>
</feature>
<keyword evidence="4 10" id="KW-0067">ATP-binding</keyword>
<keyword evidence="3" id="KW-0547">Nucleotide-binding</keyword>
<reference evidence="11" key="2">
    <citation type="submission" date="2019-06" db="EMBL/GenBank/DDBJ databases">
        <title>Co-occurence of chitin degradation, pigmentation and bioactivity in marine Pseudoalteromonas.</title>
        <authorList>
            <person name="Sonnenschein E.C."/>
            <person name="Bech P.K."/>
        </authorList>
    </citation>
    <scope>NUCLEOTIDE SEQUENCE [LARGE SCALE GENOMIC DNA]</scope>
    <source>
        <strain evidence="11">S3790</strain>
    </source>
</reference>
<keyword evidence="5 7" id="KW-1133">Transmembrane helix</keyword>
<dbReference type="SUPFAM" id="SSF90123">
    <property type="entry name" value="ABC transporter transmembrane region"/>
    <property type="match status" value="1"/>
</dbReference>
<dbReference type="InterPro" id="IPR036640">
    <property type="entry name" value="ABC1_TM_sf"/>
</dbReference>
<dbReference type="InterPro" id="IPR003439">
    <property type="entry name" value="ABC_transporter-like_ATP-bd"/>
</dbReference>
<keyword evidence="2 7" id="KW-0812">Transmembrane</keyword>
<dbReference type="GO" id="GO:0005886">
    <property type="term" value="C:plasma membrane"/>
    <property type="evidence" value="ECO:0007669"/>
    <property type="project" value="UniProtKB-SubCell"/>
</dbReference>
<dbReference type="Pfam" id="PF00664">
    <property type="entry name" value="ABC_membrane"/>
    <property type="match status" value="1"/>
</dbReference>
<dbReference type="GO" id="GO:0034040">
    <property type="term" value="F:ATPase-coupled lipid transmembrane transporter activity"/>
    <property type="evidence" value="ECO:0007669"/>
    <property type="project" value="TreeGrafter"/>
</dbReference>
<dbReference type="EMBL" id="PNBX01000013">
    <property type="protein sequence ID" value="TMO69755.1"/>
    <property type="molecule type" value="Genomic_DNA"/>
</dbReference>
<dbReference type="PROSITE" id="PS50893">
    <property type="entry name" value="ABC_TRANSPORTER_2"/>
    <property type="match status" value="1"/>
</dbReference>
<evidence type="ECO:0000256" key="6">
    <source>
        <dbReference type="ARBA" id="ARBA00023136"/>
    </source>
</evidence>
<dbReference type="InterPro" id="IPR017871">
    <property type="entry name" value="ABC_transporter-like_CS"/>
</dbReference>
<dbReference type="CDD" id="cd07346">
    <property type="entry name" value="ABC_6TM_exporters"/>
    <property type="match status" value="1"/>
</dbReference>
<feature type="domain" description="ABC transporter" evidence="8">
    <location>
        <begin position="357"/>
        <end position="590"/>
    </location>
</feature>
<evidence type="ECO:0000256" key="7">
    <source>
        <dbReference type="SAM" id="Phobius"/>
    </source>
</evidence>
<dbReference type="FunFam" id="3.40.50.300:FF:000218">
    <property type="entry name" value="Multidrug ABC transporter ATP-binding protein"/>
    <property type="match status" value="1"/>
</dbReference>
<evidence type="ECO:0000313" key="10">
    <source>
        <dbReference type="EMBL" id="TMO69755.1"/>
    </source>
</evidence>
<dbReference type="Pfam" id="PF00005">
    <property type="entry name" value="ABC_tran"/>
    <property type="match status" value="1"/>
</dbReference>
<evidence type="ECO:0000259" key="9">
    <source>
        <dbReference type="PROSITE" id="PS50929"/>
    </source>
</evidence>
<dbReference type="RefSeq" id="WP_138590176.1">
    <property type="nucleotide sequence ID" value="NZ_PNBX01000013.1"/>
</dbReference>
<comment type="caution">
    <text evidence="10">The sequence shown here is derived from an EMBL/GenBank/DDBJ whole genome shotgun (WGS) entry which is preliminary data.</text>
</comment>